<dbReference type="EMBL" id="CAFBNE010000136">
    <property type="protein sequence ID" value="CAB4967236.1"/>
    <property type="molecule type" value="Genomic_DNA"/>
</dbReference>
<reference evidence="2" key="1">
    <citation type="submission" date="2020-05" db="EMBL/GenBank/DDBJ databases">
        <authorList>
            <person name="Chiriac C."/>
            <person name="Salcher M."/>
            <person name="Ghai R."/>
            <person name="Kavagutti S V."/>
        </authorList>
    </citation>
    <scope>NUCLEOTIDE SEQUENCE</scope>
</reference>
<feature type="transmembrane region" description="Helical" evidence="1">
    <location>
        <begin position="383"/>
        <end position="404"/>
    </location>
</feature>
<evidence type="ECO:0000313" key="2">
    <source>
        <dbReference type="EMBL" id="CAB4967236.1"/>
    </source>
</evidence>
<sequence length="603" mass="61399">MANGGLFGRSEVPAAITLRLGVSVGEPASGSPVTVQSRGLQPSSVVTVTVYSDPMVIASGNVDSAGVVNIDTELPSGLVSGIHSVVVSGVGASGEDIEVLNALKVDQSGVVTAVGKPGDALGVNPDGGLVERSLEAGRPIYSPSSHPAAVAAVAVTGAVVAGVAGASAVGAASAAGSVVGSAAAGGTEGAASGHAAANNSLAYNKVFDPKDLVVAGALAVAVGPGDRSPTWRVPGTHRLHDALARITIAVSRFSLILPRAISDGTWARAMFGTNALLLWLAAVLVGVVSLMQSGFTVVPGSIEVILGIILLGILDAMAGFIAWATISIGALVTLHVHTLQDCLTIVGVGCLAISLSFFANYLRPLRRVGHTGLVGLWDRFADYVILPCVIAFAAAGIAKALNGLSGLEIVSQEDIFMIQIVAGVTVVVRLALEDVLGRLYPLRCAEAAMPITQPPRTGLRLAAIVCRTVITYLLVAAFVGNTWMAMIAAVVLSVPLVLGVYQSELPTVPGMNRWLPSGITKILFTTLTGVLLAAYLFTAPAVEGLLPGLLVLLLIPSAIITSLHVLAPNGVGWSNVWPKRLLGVPVYILVVGVTTGAIAVNNY</sequence>
<dbReference type="AlphaFoldDB" id="A0A6J7LFW6"/>
<keyword evidence="1" id="KW-1133">Transmembrane helix</keyword>
<evidence type="ECO:0000256" key="1">
    <source>
        <dbReference type="SAM" id="Phobius"/>
    </source>
</evidence>
<gene>
    <name evidence="2" type="ORF">UFOPK3772_02923</name>
</gene>
<feature type="transmembrane region" description="Helical" evidence="1">
    <location>
        <begin position="581"/>
        <end position="600"/>
    </location>
</feature>
<keyword evidence="1" id="KW-0812">Transmembrane</keyword>
<feature type="transmembrane region" description="Helical" evidence="1">
    <location>
        <begin position="522"/>
        <end position="542"/>
    </location>
</feature>
<proteinExistence type="predicted"/>
<organism evidence="2">
    <name type="scientific">freshwater metagenome</name>
    <dbReference type="NCBI Taxonomy" id="449393"/>
    <lineage>
        <taxon>unclassified sequences</taxon>
        <taxon>metagenomes</taxon>
        <taxon>ecological metagenomes</taxon>
    </lineage>
</organism>
<feature type="transmembrane region" description="Helical" evidence="1">
    <location>
        <begin position="343"/>
        <end position="362"/>
    </location>
</feature>
<accession>A0A6J7LFW6</accession>
<protein>
    <submittedName>
        <fullName evidence="2">Unannotated protein</fullName>
    </submittedName>
</protein>
<keyword evidence="1" id="KW-0472">Membrane</keyword>
<feature type="transmembrane region" description="Helical" evidence="1">
    <location>
        <begin position="548"/>
        <end position="569"/>
    </location>
</feature>
<feature type="transmembrane region" description="Helical" evidence="1">
    <location>
        <begin position="305"/>
        <end position="331"/>
    </location>
</feature>
<feature type="transmembrane region" description="Helical" evidence="1">
    <location>
        <begin position="416"/>
        <end position="436"/>
    </location>
</feature>
<feature type="transmembrane region" description="Helical" evidence="1">
    <location>
        <begin position="276"/>
        <end position="298"/>
    </location>
</feature>
<name>A0A6J7LFW6_9ZZZZ</name>